<evidence type="ECO:0000259" key="1">
    <source>
        <dbReference type="Pfam" id="PF08241"/>
    </source>
</evidence>
<dbReference type="HOGENOM" id="CLU_039068_4_0_11"/>
<dbReference type="CDD" id="cd02440">
    <property type="entry name" value="AdoMet_MTases"/>
    <property type="match status" value="1"/>
</dbReference>
<gene>
    <name evidence="2" type="ORF">BN381_360045</name>
</gene>
<dbReference type="EMBL" id="CANL01000030">
    <property type="protein sequence ID" value="CCM64343.1"/>
    <property type="molecule type" value="Genomic_DNA"/>
</dbReference>
<dbReference type="OrthoDB" id="9805171at2"/>
<organism evidence="2 3">
    <name type="scientific">Candidatus Neomicrothrix parvicella RN1</name>
    <dbReference type="NCBI Taxonomy" id="1229780"/>
    <lineage>
        <taxon>Bacteria</taxon>
        <taxon>Bacillati</taxon>
        <taxon>Actinomycetota</taxon>
        <taxon>Acidimicrobiia</taxon>
        <taxon>Acidimicrobiales</taxon>
        <taxon>Microthrixaceae</taxon>
        <taxon>Candidatus Neomicrothrix</taxon>
    </lineage>
</organism>
<dbReference type="InterPro" id="IPR050508">
    <property type="entry name" value="Methyltransf_Superfamily"/>
</dbReference>
<keyword evidence="3" id="KW-1185">Reference proteome</keyword>
<accession>R4Z0W1</accession>
<dbReference type="PANTHER" id="PTHR42912">
    <property type="entry name" value="METHYLTRANSFERASE"/>
    <property type="match status" value="1"/>
</dbReference>
<dbReference type="STRING" id="1229780.BN381_360045"/>
<dbReference type="GO" id="GO:0032259">
    <property type="term" value="P:methylation"/>
    <property type="evidence" value="ECO:0007669"/>
    <property type="project" value="UniProtKB-KW"/>
</dbReference>
<dbReference type="InterPro" id="IPR029063">
    <property type="entry name" value="SAM-dependent_MTases_sf"/>
</dbReference>
<dbReference type="InterPro" id="IPR013216">
    <property type="entry name" value="Methyltransf_11"/>
</dbReference>
<keyword evidence="2" id="KW-0489">Methyltransferase</keyword>
<feature type="domain" description="Methyltransferase type 11" evidence="1">
    <location>
        <begin position="58"/>
        <end position="151"/>
    </location>
</feature>
<dbReference type="SUPFAM" id="SSF53335">
    <property type="entry name" value="S-adenosyl-L-methionine-dependent methyltransferases"/>
    <property type="match status" value="1"/>
</dbReference>
<dbReference type="Pfam" id="PF08241">
    <property type="entry name" value="Methyltransf_11"/>
    <property type="match status" value="1"/>
</dbReference>
<evidence type="ECO:0000313" key="3">
    <source>
        <dbReference type="Proteomes" id="UP000018291"/>
    </source>
</evidence>
<protein>
    <submittedName>
        <fullName evidence="2">Putative Methyltransferase type 11</fullName>
    </submittedName>
</protein>
<sequence>MTATMTEPIPGNELAVDRMPGHWLLARMGKRVLRPGGRELTDQLLGALAIDPSADVVELAPGLGSTTELVLGCNPATYVGVDRDPVSAERVAHVVNGPGRSVVNASAADTGLPDASADVVFGEAYLTMQPASQKARIMAELARVVRPGGRIGLHEVSFAPDDLDDERCDAIAADLRRTIKVNVTPLSLRGWTNLLDEAGFDVAGTVTAPLHLLEPRRLIADEGVLGAARFVGRVARNPDARARVLAMRAAMHDNAEHLQACVVTATRRSAA</sequence>
<dbReference type="AlphaFoldDB" id="R4Z0W1"/>
<evidence type="ECO:0000313" key="2">
    <source>
        <dbReference type="EMBL" id="CCM64343.1"/>
    </source>
</evidence>
<name>R4Z0W1_9ACTN</name>
<keyword evidence="2" id="KW-0808">Transferase</keyword>
<dbReference type="PANTHER" id="PTHR42912:SF95">
    <property type="entry name" value="METHYLTRANSFERASE TYPE 11 DOMAIN-CONTAINING PROTEIN"/>
    <property type="match status" value="1"/>
</dbReference>
<dbReference type="RefSeq" id="WP_012228259.1">
    <property type="nucleotide sequence ID" value="NZ_HG422565.1"/>
</dbReference>
<dbReference type="Gene3D" id="3.40.50.150">
    <property type="entry name" value="Vaccinia Virus protein VP39"/>
    <property type="match status" value="1"/>
</dbReference>
<proteinExistence type="predicted"/>
<dbReference type="GO" id="GO:0008757">
    <property type="term" value="F:S-adenosylmethionine-dependent methyltransferase activity"/>
    <property type="evidence" value="ECO:0007669"/>
    <property type="project" value="InterPro"/>
</dbReference>
<dbReference type="Proteomes" id="UP000018291">
    <property type="component" value="Unassembled WGS sequence"/>
</dbReference>
<reference evidence="2 3" key="1">
    <citation type="journal article" date="2013" name="ISME J.">
        <title>Metabolic model for the filamentous 'Candidatus Microthrix parvicella' based on genomic and metagenomic analyses.</title>
        <authorList>
            <person name="Jon McIlroy S."/>
            <person name="Kristiansen R."/>
            <person name="Albertsen M."/>
            <person name="Michael Karst S."/>
            <person name="Rossetti S."/>
            <person name="Lund Nielsen J."/>
            <person name="Tandoi V."/>
            <person name="James Seviour R."/>
            <person name="Nielsen P.H."/>
        </authorList>
    </citation>
    <scope>NUCLEOTIDE SEQUENCE [LARGE SCALE GENOMIC DNA]</scope>
    <source>
        <strain evidence="2 3">RN1</strain>
    </source>
</reference>
<dbReference type="eggNOG" id="COG2226">
    <property type="taxonomic scope" value="Bacteria"/>
</dbReference>
<comment type="caution">
    <text evidence="2">The sequence shown here is derived from an EMBL/GenBank/DDBJ whole genome shotgun (WGS) entry which is preliminary data.</text>
</comment>